<organism evidence="2 3">
    <name type="scientific">Martelella alba</name>
    <dbReference type="NCBI Taxonomy" id="2590451"/>
    <lineage>
        <taxon>Bacteria</taxon>
        <taxon>Pseudomonadati</taxon>
        <taxon>Pseudomonadota</taxon>
        <taxon>Alphaproteobacteria</taxon>
        <taxon>Hyphomicrobiales</taxon>
        <taxon>Aurantimonadaceae</taxon>
        <taxon>Martelella</taxon>
    </lineage>
</organism>
<proteinExistence type="predicted"/>
<keyword evidence="3" id="KW-1185">Reference proteome</keyword>
<dbReference type="OrthoDB" id="8116929at2"/>
<dbReference type="EMBL" id="VHLG01000014">
    <property type="protein sequence ID" value="TPW28014.1"/>
    <property type="molecule type" value="Genomic_DNA"/>
</dbReference>
<sequence length="87" mass="9800">MTRKQHSDTLTPAPGDHRRNTFNPLSEAAARLADYARAQGRSRARELVGLLVSQGARAARHAEPPVRIHIYLPEDDRGIRPINLRLR</sequence>
<evidence type="ECO:0000313" key="3">
    <source>
        <dbReference type="Proteomes" id="UP000318801"/>
    </source>
</evidence>
<dbReference type="Proteomes" id="UP000318801">
    <property type="component" value="Unassembled WGS sequence"/>
</dbReference>
<comment type="caution">
    <text evidence="2">The sequence shown here is derived from an EMBL/GenBank/DDBJ whole genome shotgun (WGS) entry which is preliminary data.</text>
</comment>
<accession>A0A506U4P1</accession>
<protein>
    <submittedName>
        <fullName evidence="2">Uncharacterized protein</fullName>
    </submittedName>
</protein>
<name>A0A506U4P1_9HYPH</name>
<dbReference type="RefSeq" id="WP_141150511.1">
    <property type="nucleotide sequence ID" value="NZ_VHLG01000014.1"/>
</dbReference>
<reference evidence="2 3" key="1">
    <citation type="submission" date="2019-06" db="EMBL/GenBank/DDBJ databases">
        <authorList>
            <person name="Li M."/>
        </authorList>
    </citation>
    <scope>NUCLEOTIDE SEQUENCE [LARGE SCALE GENOMIC DNA]</scope>
    <source>
        <strain evidence="2 3">BGMRC2036</strain>
    </source>
</reference>
<dbReference type="AlphaFoldDB" id="A0A506U4P1"/>
<feature type="region of interest" description="Disordered" evidence="1">
    <location>
        <begin position="1"/>
        <end position="24"/>
    </location>
</feature>
<evidence type="ECO:0000256" key="1">
    <source>
        <dbReference type="SAM" id="MobiDB-lite"/>
    </source>
</evidence>
<evidence type="ECO:0000313" key="2">
    <source>
        <dbReference type="EMBL" id="TPW28014.1"/>
    </source>
</evidence>
<gene>
    <name evidence="2" type="ORF">FJU08_18395</name>
</gene>